<evidence type="ECO:0000256" key="2">
    <source>
        <dbReference type="ARBA" id="ARBA00022649"/>
    </source>
</evidence>
<dbReference type="Gene3D" id="3.30.2310.20">
    <property type="entry name" value="RelE-like"/>
    <property type="match status" value="1"/>
</dbReference>
<proteinExistence type="inferred from homology"/>
<protein>
    <submittedName>
        <fullName evidence="3">Addiction module toxin, RelE/StbE family</fullName>
    </submittedName>
</protein>
<dbReference type="Pfam" id="PF05016">
    <property type="entry name" value="ParE_toxin"/>
    <property type="match status" value="1"/>
</dbReference>
<dbReference type="PANTHER" id="PTHR35601:SF1">
    <property type="entry name" value="TOXIN RELE"/>
    <property type="match status" value="1"/>
</dbReference>
<organism evidence="3 4">
    <name type="scientific">Fusobacterium equinum</name>
    <dbReference type="NCBI Taxonomy" id="134605"/>
    <lineage>
        <taxon>Bacteria</taxon>
        <taxon>Fusobacteriati</taxon>
        <taxon>Fusobacteriota</taxon>
        <taxon>Fusobacteriia</taxon>
        <taxon>Fusobacteriales</taxon>
        <taxon>Fusobacteriaceae</taxon>
        <taxon>Fusobacterium</taxon>
    </lineage>
</organism>
<dbReference type="Proteomes" id="UP000070617">
    <property type="component" value="Unassembled WGS sequence"/>
</dbReference>
<dbReference type="RefSeq" id="WP_010680882.1">
    <property type="nucleotide sequence ID" value="NZ_KQ956519.1"/>
</dbReference>
<dbReference type="InterPro" id="IPR035093">
    <property type="entry name" value="RelE/ParE_toxin_dom_sf"/>
</dbReference>
<comment type="caution">
    <text evidence="3">The sequence shown here is derived from an EMBL/GenBank/DDBJ whole genome shotgun (WGS) entry which is preliminary data.</text>
</comment>
<name>A0A133NHI3_9FUSO</name>
<reference evidence="4" key="1">
    <citation type="submission" date="2016-01" db="EMBL/GenBank/DDBJ databases">
        <authorList>
            <person name="Mitreva M."/>
            <person name="Pepin K.H."/>
            <person name="Mihindukulasuriya K.A."/>
            <person name="Fulton R."/>
            <person name="Fronick C."/>
            <person name="O'Laughlin M."/>
            <person name="Miner T."/>
            <person name="Herter B."/>
            <person name="Rosa B.A."/>
            <person name="Cordes M."/>
            <person name="Tomlinson C."/>
            <person name="Wollam A."/>
            <person name="Palsikar V.B."/>
            <person name="Mardis E.R."/>
            <person name="Wilson R.K."/>
        </authorList>
    </citation>
    <scope>NUCLEOTIDE SEQUENCE [LARGE SCALE GENOMIC DNA]</scope>
    <source>
        <strain evidence="4">CMW8396</strain>
    </source>
</reference>
<dbReference type="SUPFAM" id="SSF143011">
    <property type="entry name" value="RelE-like"/>
    <property type="match status" value="1"/>
</dbReference>
<dbReference type="NCBIfam" id="TIGR02385">
    <property type="entry name" value="RelE_StbE"/>
    <property type="match status" value="1"/>
</dbReference>
<dbReference type="PANTHER" id="PTHR35601">
    <property type="entry name" value="TOXIN RELE"/>
    <property type="match status" value="1"/>
</dbReference>
<evidence type="ECO:0000313" key="3">
    <source>
        <dbReference type="EMBL" id="KXA15742.1"/>
    </source>
</evidence>
<dbReference type="InterPro" id="IPR007712">
    <property type="entry name" value="RelE/ParE_toxin"/>
</dbReference>
<dbReference type="STRING" id="134605.HMPREF3206_00548"/>
<gene>
    <name evidence="3" type="ORF">HMPREF3206_00548</name>
</gene>
<accession>A0A133NHI3</accession>
<keyword evidence="2" id="KW-1277">Toxin-antitoxin system</keyword>
<evidence type="ECO:0000313" key="4">
    <source>
        <dbReference type="Proteomes" id="UP000070617"/>
    </source>
</evidence>
<comment type="similarity">
    <text evidence="1">Belongs to the RelE toxin family.</text>
</comment>
<dbReference type="AlphaFoldDB" id="A0A133NHI3"/>
<dbReference type="EMBL" id="LRPX01000023">
    <property type="protein sequence ID" value="KXA15742.1"/>
    <property type="molecule type" value="Genomic_DNA"/>
</dbReference>
<dbReference type="PATRIC" id="fig|134605.3.peg.550"/>
<evidence type="ECO:0000256" key="1">
    <source>
        <dbReference type="ARBA" id="ARBA00006226"/>
    </source>
</evidence>
<sequence>MKYQVEFTKTASKKFQKLDSSIKKILLSWITKNLQNCSNPRVFGKALKGNLSDKWRYRVGDYRIMARIEDSKIIIIIVDIGHRKDIYE</sequence>
<keyword evidence="4" id="KW-1185">Reference proteome</keyword>